<feature type="domain" description="YobI-like P-loop NTPase" evidence="2">
    <location>
        <begin position="85"/>
        <end position="442"/>
    </location>
</feature>
<dbReference type="InterPro" id="IPR027417">
    <property type="entry name" value="P-loop_NTPase"/>
</dbReference>
<dbReference type="Proteomes" id="UP001165302">
    <property type="component" value="Unassembled WGS sequence"/>
</dbReference>
<gene>
    <name evidence="3" type="ORF">IPZ78_10825</name>
</gene>
<protein>
    <recommendedName>
        <fullName evidence="2">YobI-like P-loop NTPase domain-containing protein</fullName>
    </recommendedName>
</protein>
<feature type="transmembrane region" description="Helical" evidence="1">
    <location>
        <begin position="182"/>
        <end position="200"/>
    </location>
</feature>
<dbReference type="EMBL" id="JADEYP010000019">
    <property type="protein sequence ID" value="MCA5005646.1"/>
    <property type="molecule type" value="Genomic_DNA"/>
</dbReference>
<sequence length="1248" mass="144542">MLLFILLIIIGLLFLVLNVKYWKITVEVFKRLIFSFRRVFYYSLEGYITKLQKLKKNLHYSINAKSDELFEPLTPIEDGEDNDIYDKALSFSLLDKDIKNIALTGPYGSGKSTILRTFQKNHKEFRYLNISLASFKVHKDDDDPDNELIEVSILQQIFYHVKHNAIPDSRFKRIRKASKTNLLLKAALLILCGICFFYLTKTSPLPAIPESKPFLDGFRPYLLVAAIIVLGIGSLYLVYTIFKLYNNSKFNKVNITSGEVELSDHSDASVLNKHLDEILYFFEVTPYNVVIIEDLDRFQNPEIFTKLREINNLINSSKQVEKRVVFIYALKDDIFTDEKRTKFFDFVIPVIPVINSSNSEAKLLERLETAKVFPELSKKFVSEIALYINDMRLLKNVFNEFILYKAKLGTFELDPNNLLATILYKNLYPTDFADLNKGEGLVFDFFAKRGEYIKQITKTKRDRLETIEKKQADLEFSVLKDRYELRSLYIARLYELMPNNTYRHVYLGQVPVAFEDLKTDENFAKLKSEVSFNFYSSSGYNKHNSGQNFKSISKQVDESQGYDEREQQITSREEYFSEQTKKEAESIRAELLEISLSPFHKIIAGLPDSELDHSIKESSILLFFIRNGYINEDYHDYTSHFYEGTLSRKDKVFLLSLKNHKAQNADYTLDNPSNVIEEIKLMEFGQYEVLNYSLLDTLLQSKDKYTVKLEAFLKLIVSNTALAGQFRDSYLEKGKQVPKFVNQLFAQWTGFWDYVIIESGFSDEKKLQYLKLILDHADLETIKSLNSKGSLSLSISKDKGFLTTMGQLESADKIKTVLKLLDVKFDDLDIGNDQKEYFEVVYENDFYRVNARMIHKLLHFKEIETEIPSDGFNKANYTTIQNSGLVKLQEYVERDIDDYIKDVFLALGTNKDESAENLVSLYKNIDIELDNIVAIIEAQNTVIEDFDQVEEHLWTDLMKAKKISPKWTNLYPYYQKEKGLDLHLVSFLNVKDNFEALSKLDVTDLEGDQDDIEKFALAIATNDTVSLESFKALISSFPYEFEDLDVSKVHPEKVNVMIDHKFLLYSFVNYNLLKANFNGKNISLGEQVPEVFMGEFTDRGFDANDFLLVLKSQKFTYDQKITVLKTITSDMLNENEDLKAEMITLLLTQYEEINYSVLKGLLGANQNDEKRVNLLNLHLDKLNPEQIKGALQSLGRKYAEVADRNEPRLDNNEANRELGRILDAIHYISSVTVKEDYVRLNHYKSGGQ</sequence>
<name>A0ABS7Z629_9SPHI</name>
<reference evidence="3" key="1">
    <citation type="submission" date="2020-10" db="EMBL/GenBank/DDBJ databases">
        <authorList>
            <person name="Lu T."/>
            <person name="Wang Q."/>
            <person name="Han X."/>
        </authorList>
    </citation>
    <scope>NUCLEOTIDE SEQUENCE</scope>
    <source>
        <strain evidence="3">WQ 366</strain>
    </source>
</reference>
<proteinExistence type="predicted"/>
<keyword evidence="1" id="KW-0472">Membrane</keyword>
<keyword evidence="1" id="KW-1133">Transmembrane helix</keyword>
<dbReference type="InterPro" id="IPR048428">
    <property type="entry name" value="YobI-NTPase"/>
</dbReference>
<comment type="caution">
    <text evidence="3">The sequence shown here is derived from an EMBL/GenBank/DDBJ whole genome shotgun (WGS) entry which is preliminary data.</text>
</comment>
<feature type="transmembrane region" description="Helical" evidence="1">
    <location>
        <begin position="220"/>
        <end position="242"/>
    </location>
</feature>
<evidence type="ECO:0000313" key="4">
    <source>
        <dbReference type="Proteomes" id="UP001165302"/>
    </source>
</evidence>
<evidence type="ECO:0000256" key="1">
    <source>
        <dbReference type="SAM" id="Phobius"/>
    </source>
</evidence>
<organism evidence="3 4">
    <name type="scientific">Sphingobacterium bovistauri</name>
    <dbReference type="NCBI Taxonomy" id="2781959"/>
    <lineage>
        <taxon>Bacteria</taxon>
        <taxon>Pseudomonadati</taxon>
        <taxon>Bacteroidota</taxon>
        <taxon>Sphingobacteriia</taxon>
        <taxon>Sphingobacteriales</taxon>
        <taxon>Sphingobacteriaceae</taxon>
        <taxon>Sphingobacterium</taxon>
    </lineage>
</organism>
<accession>A0ABS7Z629</accession>
<dbReference type="Pfam" id="PF20693">
    <property type="entry name" value="YobI-ATPase"/>
    <property type="match status" value="1"/>
</dbReference>
<dbReference type="SUPFAM" id="SSF52540">
    <property type="entry name" value="P-loop containing nucleoside triphosphate hydrolases"/>
    <property type="match status" value="1"/>
</dbReference>
<evidence type="ECO:0000259" key="2">
    <source>
        <dbReference type="Pfam" id="PF20693"/>
    </source>
</evidence>
<dbReference type="RefSeq" id="WP_225553577.1">
    <property type="nucleotide sequence ID" value="NZ_JADEYP010000019.1"/>
</dbReference>
<evidence type="ECO:0000313" key="3">
    <source>
        <dbReference type="EMBL" id="MCA5005646.1"/>
    </source>
</evidence>
<keyword evidence="1" id="KW-0812">Transmembrane</keyword>
<keyword evidence="4" id="KW-1185">Reference proteome</keyword>